<dbReference type="EMBL" id="UFQT01000300">
    <property type="protein sequence ID" value="SSX22990.1"/>
    <property type="molecule type" value="Genomic_DNA"/>
</dbReference>
<dbReference type="Pfam" id="PF01131">
    <property type="entry name" value="Topoisom_bac"/>
    <property type="match status" value="1"/>
</dbReference>
<dbReference type="InterPro" id="IPR000380">
    <property type="entry name" value="Topo_IA"/>
</dbReference>
<comment type="catalytic activity">
    <reaction evidence="1">
        <text>ATP-independent breakage of single-stranded DNA, followed by passage and rejoining.</text>
        <dbReference type="EC" id="5.6.2.1"/>
    </reaction>
</comment>
<dbReference type="FunFam" id="1.10.290.10:FF:000001">
    <property type="entry name" value="DNA topoisomerase"/>
    <property type="match status" value="1"/>
</dbReference>
<dbReference type="InterPro" id="IPR003602">
    <property type="entry name" value="Topo_IA_DNA-bd_dom"/>
</dbReference>
<evidence type="ECO:0000313" key="18">
    <source>
        <dbReference type="EMBL" id="SSX02616.1"/>
    </source>
</evidence>
<feature type="domain" description="GRF-type" evidence="16">
    <location>
        <begin position="820"/>
        <end position="861"/>
    </location>
</feature>
<feature type="transmembrane region" description="Helical" evidence="14">
    <location>
        <begin position="1300"/>
        <end position="1322"/>
    </location>
</feature>
<dbReference type="EMBL" id="UFQS01000300">
    <property type="protein sequence ID" value="SSX02616.1"/>
    <property type="molecule type" value="Genomic_DNA"/>
</dbReference>
<comment type="function">
    <text evidence="11">Releases the supercoiling and torsional tension of DNA introduced during the DNA replication and transcription by transiently cleaving and rejoining one strand of the DNA duplex. Introduces a single-strand break via transesterification at a target site in duplex DNA. The scissile phosphodiester is attacked by the catalytic tyrosine of the enzyme, resulting in the formation of a DNA-(5'-phosphotyrosyl)-enzyme intermediate and the expulsion of a 3'-OH DNA strand. The free DNA strand than undergoes passage around the unbroken strand thus removing DNA supercoils. Finally, in the religation step, the DNA 3'-OH attacks the covalent intermediate to expel the active-site tyrosine and restore the DNA phosphodiester backbone. Weakly relaxes negative supercoils and displays a distinct preference for binding single-stranded DNA.</text>
</comment>
<evidence type="ECO:0000259" key="17">
    <source>
        <dbReference type="PROSITE" id="PS52039"/>
    </source>
</evidence>
<dbReference type="SMART" id="SM00437">
    <property type="entry name" value="TOP1Ac"/>
    <property type="match status" value="1"/>
</dbReference>
<organism evidence="18">
    <name type="scientific">Culicoides sonorensis</name>
    <name type="common">Biting midge</name>
    <dbReference type="NCBI Taxonomy" id="179676"/>
    <lineage>
        <taxon>Eukaryota</taxon>
        <taxon>Metazoa</taxon>
        <taxon>Ecdysozoa</taxon>
        <taxon>Arthropoda</taxon>
        <taxon>Hexapoda</taxon>
        <taxon>Insecta</taxon>
        <taxon>Pterygota</taxon>
        <taxon>Neoptera</taxon>
        <taxon>Endopterygota</taxon>
        <taxon>Diptera</taxon>
        <taxon>Nematocera</taxon>
        <taxon>Chironomoidea</taxon>
        <taxon>Ceratopogonidae</taxon>
        <taxon>Ceratopogoninae</taxon>
        <taxon>Culicoides</taxon>
        <taxon>Monoculicoides</taxon>
    </lineage>
</organism>
<dbReference type="Gene3D" id="2.70.20.10">
    <property type="entry name" value="Topoisomerase I, domain 3"/>
    <property type="match status" value="1"/>
</dbReference>
<evidence type="ECO:0000256" key="8">
    <source>
        <dbReference type="ARBA" id="ARBA00023029"/>
    </source>
</evidence>
<dbReference type="Gene3D" id="1.10.290.10">
    <property type="entry name" value="Topoisomerase I, domain 4"/>
    <property type="match status" value="1"/>
</dbReference>
<dbReference type="PROSITE" id="PS00396">
    <property type="entry name" value="TOPO_IA_1"/>
    <property type="match status" value="1"/>
</dbReference>
<keyword evidence="8" id="KW-0799">Topoisomerase</keyword>
<keyword evidence="10" id="KW-0413">Isomerase</keyword>
<comment type="similarity">
    <text evidence="2">Belongs to the type IA topoisomerase family.</text>
</comment>
<keyword evidence="9" id="KW-0238">DNA-binding</keyword>
<dbReference type="PROSITE" id="PS51999">
    <property type="entry name" value="ZF_GRF"/>
    <property type="match status" value="1"/>
</dbReference>
<dbReference type="GO" id="GO:0005634">
    <property type="term" value="C:nucleus"/>
    <property type="evidence" value="ECO:0007669"/>
    <property type="project" value="TreeGrafter"/>
</dbReference>
<dbReference type="Pfam" id="PF06839">
    <property type="entry name" value="Zn_ribbon_GRF"/>
    <property type="match status" value="1"/>
</dbReference>
<name>A0A336KCJ1_CULSO</name>
<dbReference type="Gene3D" id="3.30.65.10">
    <property type="entry name" value="Bacterial Topoisomerase I, domain 1"/>
    <property type="match status" value="1"/>
</dbReference>
<feature type="compositionally biased region" description="Polar residues" evidence="13">
    <location>
        <begin position="756"/>
        <end position="767"/>
    </location>
</feature>
<dbReference type="InterPro" id="IPR013826">
    <property type="entry name" value="Topo_IA_cen_sub3"/>
</dbReference>
<dbReference type="CDD" id="cd00186">
    <property type="entry name" value="TOP1Ac"/>
    <property type="match status" value="1"/>
</dbReference>
<evidence type="ECO:0000256" key="6">
    <source>
        <dbReference type="ARBA" id="ARBA00022771"/>
    </source>
</evidence>
<dbReference type="InterPro" id="IPR023406">
    <property type="entry name" value="Topo_IA_AS"/>
</dbReference>
<keyword evidence="14" id="KW-1133">Transmembrane helix</keyword>
<evidence type="ECO:0000259" key="15">
    <source>
        <dbReference type="PROSITE" id="PS50880"/>
    </source>
</evidence>
<keyword evidence="14" id="KW-0812">Transmembrane</keyword>
<evidence type="ECO:0000256" key="1">
    <source>
        <dbReference type="ARBA" id="ARBA00000213"/>
    </source>
</evidence>
<keyword evidence="5" id="KW-0677">Repeat</keyword>
<dbReference type="GO" id="GO:0006281">
    <property type="term" value="P:DNA repair"/>
    <property type="evidence" value="ECO:0007669"/>
    <property type="project" value="TreeGrafter"/>
</dbReference>
<dbReference type="SUPFAM" id="SSF56712">
    <property type="entry name" value="Prokaryotic type I DNA topoisomerase"/>
    <property type="match status" value="1"/>
</dbReference>
<proteinExistence type="inferred from homology"/>
<dbReference type="PROSITE" id="PS52039">
    <property type="entry name" value="TOPO_IA_2"/>
    <property type="match status" value="1"/>
</dbReference>
<dbReference type="Gene3D" id="1.10.460.10">
    <property type="entry name" value="Topoisomerase I, domain 2"/>
    <property type="match status" value="1"/>
</dbReference>
<dbReference type="InterPro" id="IPR003601">
    <property type="entry name" value="Topo_IA_2"/>
</dbReference>
<evidence type="ECO:0000256" key="13">
    <source>
        <dbReference type="SAM" id="MobiDB-lite"/>
    </source>
</evidence>
<evidence type="ECO:0000313" key="19">
    <source>
        <dbReference type="EMBL" id="SSX22990.1"/>
    </source>
</evidence>
<dbReference type="InterPro" id="IPR013498">
    <property type="entry name" value="Topo_IA_Znf"/>
</dbReference>
<dbReference type="GO" id="GO:0006265">
    <property type="term" value="P:DNA topological change"/>
    <property type="evidence" value="ECO:0007669"/>
    <property type="project" value="InterPro"/>
</dbReference>
<reference evidence="19" key="2">
    <citation type="submission" date="2018-07" db="EMBL/GenBank/DDBJ databases">
        <authorList>
            <person name="Quirk P.G."/>
            <person name="Krulwich T.A."/>
        </authorList>
    </citation>
    <scope>NUCLEOTIDE SEQUENCE</scope>
</reference>
<keyword evidence="14" id="KW-0472">Membrane</keyword>
<dbReference type="Pfam" id="PF01751">
    <property type="entry name" value="Toprim"/>
    <property type="match status" value="1"/>
</dbReference>
<dbReference type="InterPro" id="IPR034144">
    <property type="entry name" value="TOPRIM_TopoIII"/>
</dbReference>
<reference evidence="18" key="1">
    <citation type="submission" date="2018-04" db="EMBL/GenBank/DDBJ databases">
        <authorList>
            <person name="Go L.Y."/>
            <person name="Mitchell J.A."/>
        </authorList>
    </citation>
    <scope>NUCLEOTIDE SEQUENCE</scope>
    <source>
        <tissue evidence="18">Whole organism</tissue>
    </source>
</reference>
<dbReference type="GO" id="GO:0008270">
    <property type="term" value="F:zinc ion binding"/>
    <property type="evidence" value="ECO:0007669"/>
    <property type="project" value="UniProtKB-KW"/>
</dbReference>
<evidence type="ECO:0000256" key="3">
    <source>
        <dbReference type="ARBA" id="ARBA00012891"/>
    </source>
</evidence>
<dbReference type="InterPro" id="IPR023405">
    <property type="entry name" value="Topo_IA_core_domain"/>
</dbReference>
<dbReference type="PANTHER" id="PTHR11390:SF21">
    <property type="entry name" value="DNA TOPOISOMERASE 3-ALPHA"/>
    <property type="match status" value="1"/>
</dbReference>
<feature type="region of interest" description="Disordered" evidence="13">
    <location>
        <begin position="942"/>
        <end position="1027"/>
    </location>
</feature>
<dbReference type="GO" id="GO:0003917">
    <property type="term" value="F:DNA topoisomerase type I (single strand cut, ATP-independent) activity"/>
    <property type="evidence" value="ECO:0007669"/>
    <property type="project" value="UniProtKB-EC"/>
</dbReference>
<evidence type="ECO:0000256" key="14">
    <source>
        <dbReference type="SAM" id="Phobius"/>
    </source>
</evidence>
<feature type="region of interest" description="Disordered" evidence="13">
    <location>
        <begin position="742"/>
        <end position="816"/>
    </location>
</feature>
<dbReference type="CDD" id="cd03362">
    <property type="entry name" value="TOPRIM_TopoIA_TopoIII"/>
    <property type="match status" value="1"/>
</dbReference>
<dbReference type="GO" id="GO:0031422">
    <property type="term" value="C:RecQ family helicase-topoisomerase III complex"/>
    <property type="evidence" value="ECO:0007669"/>
    <property type="project" value="TreeGrafter"/>
</dbReference>
<protein>
    <recommendedName>
        <fullName evidence="3">DNA topoisomerase</fullName>
        <ecNumber evidence="3">5.6.2.1</ecNumber>
    </recommendedName>
</protein>
<evidence type="ECO:0000256" key="2">
    <source>
        <dbReference type="ARBA" id="ARBA00009446"/>
    </source>
</evidence>
<keyword evidence="4" id="KW-0479">Metal-binding</keyword>
<gene>
    <name evidence="18" type="primary">CSON007971</name>
</gene>
<keyword evidence="7" id="KW-0862">Zinc</keyword>
<dbReference type="EC" id="5.6.2.1" evidence="3"/>
<dbReference type="InterPro" id="IPR013825">
    <property type="entry name" value="Topo_IA_cen_sub2"/>
</dbReference>
<evidence type="ECO:0000256" key="10">
    <source>
        <dbReference type="ARBA" id="ARBA00023235"/>
    </source>
</evidence>
<evidence type="ECO:0000256" key="5">
    <source>
        <dbReference type="ARBA" id="ARBA00022737"/>
    </source>
</evidence>
<evidence type="ECO:0000256" key="9">
    <source>
        <dbReference type="ARBA" id="ARBA00023125"/>
    </source>
</evidence>
<dbReference type="InterPro" id="IPR006171">
    <property type="entry name" value="TOPRIM_dom"/>
</dbReference>
<dbReference type="Gene3D" id="3.40.50.140">
    <property type="match status" value="1"/>
</dbReference>
<evidence type="ECO:0000256" key="11">
    <source>
        <dbReference type="ARBA" id="ARBA00056363"/>
    </source>
</evidence>
<feature type="domain" description="Toprim" evidence="15">
    <location>
        <begin position="15"/>
        <end position="159"/>
    </location>
</feature>
<dbReference type="Pfam" id="PF01396">
    <property type="entry name" value="Zn_ribbon_Top1"/>
    <property type="match status" value="1"/>
</dbReference>
<evidence type="ECO:0000259" key="16">
    <source>
        <dbReference type="PROSITE" id="PS51999"/>
    </source>
</evidence>
<dbReference type="SMART" id="SM00436">
    <property type="entry name" value="TOP1Bc"/>
    <property type="match status" value="1"/>
</dbReference>
<feature type="compositionally biased region" description="Low complexity" evidence="13">
    <location>
        <begin position="779"/>
        <end position="812"/>
    </location>
</feature>
<dbReference type="GO" id="GO:0006310">
    <property type="term" value="P:DNA recombination"/>
    <property type="evidence" value="ECO:0007669"/>
    <property type="project" value="TreeGrafter"/>
</dbReference>
<dbReference type="FunFam" id="3.40.50.140:FF:000003">
    <property type="entry name" value="DNA topoisomerase"/>
    <property type="match status" value="1"/>
</dbReference>
<dbReference type="InterPro" id="IPR013497">
    <property type="entry name" value="Topo_IA_cen"/>
</dbReference>
<dbReference type="InterPro" id="IPR010666">
    <property type="entry name" value="Znf_GRF"/>
</dbReference>
<keyword evidence="6 12" id="KW-0863">Zinc-finger</keyword>
<feature type="domain" description="Topo IA-type catalytic" evidence="17">
    <location>
        <begin position="177"/>
        <end position="594"/>
    </location>
</feature>
<dbReference type="VEuPathDB" id="VectorBase:CSON007971"/>
<dbReference type="SMART" id="SM00493">
    <property type="entry name" value="TOPRIM"/>
    <property type="match status" value="1"/>
</dbReference>
<dbReference type="PROSITE" id="PS50880">
    <property type="entry name" value="TOPRIM"/>
    <property type="match status" value="1"/>
</dbReference>
<dbReference type="PANTHER" id="PTHR11390">
    <property type="entry name" value="PROKARYOTIC DNA TOPOISOMERASE"/>
    <property type="match status" value="1"/>
</dbReference>
<accession>A0A336KCJ1</accession>
<evidence type="ECO:0000256" key="4">
    <source>
        <dbReference type="ARBA" id="ARBA00022723"/>
    </source>
</evidence>
<feature type="compositionally biased region" description="Polar residues" evidence="13">
    <location>
        <begin position="942"/>
        <end position="952"/>
    </location>
</feature>
<sequence>MVKLSLCALTKNLMKILNVAEKNDAAKTISNLLSRGHVNRREGFSQYNKIYEFDCRLQNQNVKMVMTSVSGHLLGFEFSSSYRSWQSCDPKQLFDAPVMKQCPENMQKIRKTLEREVRGCARLIIWTDCDREGENIGYEIIDVCRAIKPNIQVQRAKFSEITEQSVFRALNNLVEPDKRQSDAVDVRSELDLRIGAAFTRYQTLRLQKAFPSDVTSLVSYGSCQFPTLGFVAQRYREIENFIPQNFWKIKVTHTVKNITTEFVWARNRLFDKAACEALLMLCQSNPTFEVTGVISKPKNKWRPVAMDTVELEKLGSRKLKLSAKTTMTIAEKLYTGGYISYPRTETNIFSKEIDLVHLVQLHTNHPEWGEFSSKVLNWGPNPRNGKKSDQAHPPIHPTKLATDLQGNEKKVYDLITRHFLACVSKDAVGSETIITIKITGEEFTANGLIVLERNYLEVYPYEKWTSKEIYDYKMGDRYEPTELGMHEGATTAPNLLTEADLVSLMEKHGIGTDATHAEHINTIKERAYIGEQGAFLIPGTLGMGLVEGFEAMTLTLAEPKLRAGLELELKQICDGIKNPKDVLRNQISLYKDAYRVMVDKIRALDEALSRRLQSQIIEVPTNEIIQSTVEIVTKCNKCQTSNIVLKKKKNGNGYFLTCDGYPNCKNSVWLPEDLEQIDVLESKCDKCGNIRNKMKFRLSVHMMRIMGATSREYTTCIFCDRNFLNSLALNMEPLTKVYDDLNVNNGYNQPPPPGNSFSTQPRNNQPRAPTAVGWNNPPTTVNGNNHRNTGNNTRNTGPNPRNTGTNSRNNTNIGDNPIKCHKCGKMSKVLTVKKDGPNKGRKFHLCDPCGFIKFADQVTEADLAGAGGGGGSGSSTTTNTTSCFILCQITASLISVSTQKNGAMPDLQAGSDDILQSVHLQIPQELADEDYVTSDQDYDSIENNIDVSSNSPDMLKSENSESTTEANQESSTTEPSSSTSESPSSELPSSTISEWSTDQTSTSESTIEQSTTTTIVSTTDVSSTTEEKLPPMCDYLYTSDFVLEFPPKVDESETLTKISWCFELQEGPGIDIYLDYLNINAKTDYLLIKAGHGEEGENESGQLLTGQQSNLTFKIIHTNKAFIFLSYNETQKPEKFGLKLVVTSYGEFPTTTTPPETTVPSYIGKMKTITKSLTVAKELQHNGTEIWDITLRNSLVEATNLWRDFHNYSIFLEECRRENVLFDRITPCPTSWPDHENCVRIEFGIPLNETDHDEELVPELSAEYELDEIHLEQVWSEFAVDKLKEHGMTEYFLPNATFILFQWVSISVLIVILFVGVLYSIWKIELFKGYKRMDEESETRKAPEQDKKQNDLSNFPTPFLFGEDTFPDEFQTDYGHDMSAIMEDTIYDVRSQPTSPQLPGKRTVNFASNVENINDKRAYTNPFANEIEASESNFRNGYQDSEC</sequence>
<feature type="compositionally biased region" description="Low complexity" evidence="13">
    <location>
        <begin position="969"/>
        <end position="1024"/>
    </location>
</feature>
<dbReference type="PRINTS" id="PR00417">
    <property type="entry name" value="PRTPISMRASEI"/>
</dbReference>
<dbReference type="GO" id="GO:0003677">
    <property type="term" value="F:DNA binding"/>
    <property type="evidence" value="ECO:0007669"/>
    <property type="project" value="UniProtKB-KW"/>
</dbReference>
<evidence type="ECO:0000256" key="7">
    <source>
        <dbReference type="ARBA" id="ARBA00022833"/>
    </source>
</evidence>
<dbReference type="InterPro" id="IPR013824">
    <property type="entry name" value="Topo_IA_cen_sub1"/>
</dbReference>
<evidence type="ECO:0000256" key="12">
    <source>
        <dbReference type="PROSITE-ProRule" id="PRU01343"/>
    </source>
</evidence>